<evidence type="ECO:0000313" key="2">
    <source>
        <dbReference type="EMBL" id="USU99361.1"/>
    </source>
</evidence>
<sequence length="46" mass="4753">MRALFLLAVVFALSGCAGQAGSLWGVVPQNTDVCPQGKNSVTGECR</sequence>
<proteinExistence type="predicted"/>
<evidence type="ECO:0000313" key="3">
    <source>
        <dbReference type="Proteomes" id="UP001056873"/>
    </source>
</evidence>
<feature type="chain" id="PRO_5046014795" description="Lipoprotein" evidence="1">
    <location>
        <begin position="23"/>
        <end position="46"/>
    </location>
</feature>
<dbReference type="EMBL" id="CP074347">
    <property type="protein sequence ID" value="USU99361.1"/>
    <property type="molecule type" value="Genomic_DNA"/>
</dbReference>
<feature type="signal peptide" evidence="1">
    <location>
        <begin position="1"/>
        <end position="22"/>
    </location>
</feature>
<organism evidence="2 3">
    <name type="scientific">Serratia entomophila</name>
    <dbReference type="NCBI Taxonomy" id="42906"/>
    <lineage>
        <taxon>Bacteria</taxon>
        <taxon>Pseudomonadati</taxon>
        <taxon>Pseudomonadota</taxon>
        <taxon>Gammaproteobacteria</taxon>
        <taxon>Enterobacterales</taxon>
        <taxon>Yersiniaceae</taxon>
        <taxon>Serratia</taxon>
    </lineage>
</organism>
<dbReference type="Proteomes" id="UP001056873">
    <property type="component" value="Chromosome"/>
</dbReference>
<name>A0ABY5CNX3_9GAMM</name>
<evidence type="ECO:0000256" key="1">
    <source>
        <dbReference type="SAM" id="SignalP"/>
    </source>
</evidence>
<dbReference type="RefSeq" id="WP_234585221.1">
    <property type="nucleotide sequence ID" value="NZ_CAMIPG010000006.1"/>
</dbReference>
<dbReference type="GeneID" id="75023331"/>
<reference evidence="2" key="1">
    <citation type="journal article" date="2022" name="BMC Genomics">
        <title>Genome sequence of the entomopathogenic Serratia entomophila isolate 626 and characterisation of the species specific itaconate degradation pathway.</title>
        <authorList>
            <person name="Vaughan A.L."/>
            <person name="Altermann E."/>
            <person name="Glare T.R."/>
            <person name="Hurst M.R.H."/>
        </authorList>
    </citation>
    <scope>NUCLEOTIDE SEQUENCE</scope>
    <source>
        <strain evidence="2">626</strain>
    </source>
</reference>
<keyword evidence="3" id="KW-1185">Reference proteome</keyword>
<accession>A0ABY5CNX3</accession>
<gene>
    <name evidence="2" type="ORF">KFQ06_14960</name>
</gene>
<keyword evidence="1" id="KW-0732">Signal</keyword>
<evidence type="ECO:0008006" key="4">
    <source>
        <dbReference type="Google" id="ProtNLM"/>
    </source>
</evidence>
<dbReference type="PROSITE" id="PS51257">
    <property type="entry name" value="PROKAR_LIPOPROTEIN"/>
    <property type="match status" value="1"/>
</dbReference>
<protein>
    <recommendedName>
        <fullName evidence="4">Lipoprotein</fullName>
    </recommendedName>
</protein>